<proteinExistence type="predicted"/>
<dbReference type="EMBL" id="BARS01043679">
    <property type="protein sequence ID" value="GAG41319.1"/>
    <property type="molecule type" value="Genomic_DNA"/>
</dbReference>
<dbReference type="AlphaFoldDB" id="X0XDQ1"/>
<reference evidence="1" key="1">
    <citation type="journal article" date="2014" name="Front. Microbiol.">
        <title>High frequency of phylogenetically diverse reductive dehalogenase-homologous genes in deep subseafloor sedimentary metagenomes.</title>
        <authorList>
            <person name="Kawai M."/>
            <person name="Futagami T."/>
            <person name="Toyoda A."/>
            <person name="Takaki Y."/>
            <person name="Nishi S."/>
            <person name="Hori S."/>
            <person name="Arai W."/>
            <person name="Tsubouchi T."/>
            <person name="Morono Y."/>
            <person name="Uchiyama I."/>
            <person name="Ito T."/>
            <person name="Fujiyama A."/>
            <person name="Inagaki F."/>
            <person name="Takami H."/>
        </authorList>
    </citation>
    <scope>NUCLEOTIDE SEQUENCE</scope>
    <source>
        <strain evidence="1">Expedition CK06-06</strain>
    </source>
</reference>
<name>X0XDQ1_9ZZZZ</name>
<accession>X0XDQ1</accession>
<gene>
    <name evidence="1" type="ORF">S01H1_66084</name>
</gene>
<comment type="caution">
    <text evidence="1">The sequence shown here is derived from an EMBL/GenBank/DDBJ whole genome shotgun (WGS) entry which is preliminary data.</text>
</comment>
<evidence type="ECO:0000313" key="1">
    <source>
        <dbReference type="EMBL" id="GAG41319.1"/>
    </source>
</evidence>
<organism evidence="1">
    <name type="scientific">marine sediment metagenome</name>
    <dbReference type="NCBI Taxonomy" id="412755"/>
    <lineage>
        <taxon>unclassified sequences</taxon>
        <taxon>metagenomes</taxon>
        <taxon>ecological metagenomes</taxon>
    </lineage>
</organism>
<feature type="non-terminal residue" evidence="1">
    <location>
        <position position="1"/>
    </location>
</feature>
<feature type="non-terminal residue" evidence="1">
    <location>
        <position position="250"/>
    </location>
</feature>
<protein>
    <submittedName>
        <fullName evidence="1">Uncharacterized protein</fullName>
    </submittedName>
</protein>
<sequence length="250" mass="28023">RKWVLNEAGDYDGQAYNRSAPFDAYEAFDVASAPGPEQTDARHWMRRRRRLLDLPPNATSGAPGRLVVEISFDSGATWWPLQGEVSVLADECGIFLDCLNPTDLSAPYQDRREQNMWYALIDGTFRVRVRALVESDERVLVRGAGQANGDRPATPRSLVIYRPEDFEFTHSTAELIDDTPVAQQYADRLAARLSAEHRRLLGARPWLDCGCQIGDRLIEPHGFGEGLDAAVILSKRYLLTDGRAETELYG</sequence>